<evidence type="ECO:0000313" key="8">
    <source>
        <dbReference type="Proteomes" id="UP000663880"/>
    </source>
</evidence>
<organism evidence="7 8">
    <name type="scientific">Pieris macdunnoughi</name>
    <dbReference type="NCBI Taxonomy" id="345717"/>
    <lineage>
        <taxon>Eukaryota</taxon>
        <taxon>Metazoa</taxon>
        <taxon>Ecdysozoa</taxon>
        <taxon>Arthropoda</taxon>
        <taxon>Hexapoda</taxon>
        <taxon>Insecta</taxon>
        <taxon>Pterygota</taxon>
        <taxon>Neoptera</taxon>
        <taxon>Endopterygota</taxon>
        <taxon>Lepidoptera</taxon>
        <taxon>Glossata</taxon>
        <taxon>Ditrysia</taxon>
        <taxon>Papilionoidea</taxon>
        <taxon>Pieridae</taxon>
        <taxon>Pierinae</taxon>
        <taxon>Pieris</taxon>
    </lineage>
</organism>
<evidence type="ECO:0000256" key="6">
    <source>
        <dbReference type="SAM" id="SignalP"/>
    </source>
</evidence>
<keyword evidence="5" id="KW-0325">Glycoprotein</keyword>
<evidence type="ECO:0000256" key="2">
    <source>
        <dbReference type="ARBA" id="ARBA00005679"/>
    </source>
</evidence>
<dbReference type="PANTHER" id="PTHR13234:SF8">
    <property type="entry name" value="GAMMA-INTERFERON-INDUCIBLE LYSOSOMAL THIOL REDUCTASE"/>
    <property type="match status" value="1"/>
</dbReference>
<gene>
    <name evidence="7" type="ORF">PMACD_LOCUS16317</name>
</gene>
<comment type="similarity">
    <text evidence="2">Belongs to the GILT family.</text>
</comment>
<sequence length="205" mass="22625">MLLPLLVSLLTVANARVQTVNGKIKLEIGVTSRCGDAHNFINAFAPVYEKYERFLDVEFVPWARTQRGETELRCQFGVEDCWANRVQRCVLDALPDRRSAVEYMLCEFTRPLPAYSGSYSCARAMGLRLVDVDYCVSTTGEDLDRRFEAKATEPMRIVGFVPYIVVNGVADFALSESVRLGAEGVICAALGDDPSTGVDPADCPN</sequence>
<keyword evidence="4 6" id="KW-0732">Signal</keyword>
<dbReference type="GO" id="GO:0005576">
    <property type="term" value="C:extracellular region"/>
    <property type="evidence" value="ECO:0007669"/>
    <property type="project" value="UniProtKB-SubCell"/>
</dbReference>
<feature type="signal peptide" evidence="6">
    <location>
        <begin position="1"/>
        <end position="15"/>
    </location>
</feature>
<evidence type="ECO:0000256" key="1">
    <source>
        <dbReference type="ARBA" id="ARBA00004613"/>
    </source>
</evidence>
<evidence type="ECO:0000256" key="3">
    <source>
        <dbReference type="ARBA" id="ARBA00022525"/>
    </source>
</evidence>
<evidence type="ECO:0000256" key="4">
    <source>
        <dbReference type="ARBA" id="ARBA00022729"/>
    </source>
</evidence>
<dbReference type="InterPro" id="IPR004911">
    <property type="entry name" value="Interferon-induced_GILT"/>
</dbReference>
<reference evidence="7" key="1">
    <citation type="submission" date="2021-02" db="EMBL/GenBank/DDBJ databases">
        <authorList>
            <person name="Steward A R."/>
        </authorList>
    </citation>
    <scope>NUCLEOTIDE SEQUENCE</scope>
</reference>
<keyword evidence="8" id="KW-1185">Reference proteome</keyword>
<evidence type="ECO:0000313" key="7">
    <source>
        <dbReference type="EMBL" id="CAF4956828.1"/>
    </source>
</evidence>
<accession>A0A821YE86</accession>
<feature type="chain" id="PRO_5032615377" evidence="6">
    <location>
        <begin position="16"/>
        <end position="205"/>
    </location>
</feature>
<proteinExistence type="inferred from homology"/>
<dbReference type="GO" id="GO:0016671">
    <property type="term" value="F:oxidoreductase activity, acting on a sulfur group of donors, disulfide as acceptor"/>
    <property type="evidence" value="ECO:0007669"/>
    <property type="project" value="InterPro"/>
</dbReference>
<dbReference type="EMBL" id="CAJOBZ010000081">
    <property type="protein sequence ID" value="CAF4956828.1"/>
    <property type="molecule type" value="Genomic_DNA"/>
</dbReference>
<dbReference type="OrthoDB" id="958254at2759"/>
<evidence type="ECO:0000256" key="5">
    <source>
        <dbReference type="ARBA" id="ARBA00023180"/>
    </source>
</evidence>
<comment type="caution">
    <text evidence="7">The sequence shown here is derived from an EMBL/GenBank/DDBJ whole genome shotgun (WGS) entry which is preliminary data.</text>
</comment>
<dbReference type="Proteomes" id="UP000663880">
    <property type="component" value="Unassembled WGS sequence"/>
</dbReference>
<protein>
    <submittedName>
        <fullName evidence="7">Uncharacterized protein</fullName>
    </submittedName>
</protein>
<comment type="subcellular location">
    <subcellularLocation>
        <location evidence="1">Secreted</location>
    </subcellularLocation>
</comment>
<dbReference type="AlphaFoldDB" id="A0A821YE86"/>
<dbReference type="Pfam" id="PF03227">
    <property type="entry name" value="GILT"/>
    <property type="match status" value="1"/>
</dbReference>
<keyword evidence="3" id="KW-0964">Secreted</keyword>
<dbReference type="PANTHER" id="PTHR13234">
    <property type="entry name" value="GAMMA-INTERFERON INDUCIBLE LYSOSOMAL THIOL REDUCTASE GILT"/>
    <property type="match status" value="1"/>
</dbReference>
<name>A0A821YE86_9NEOP</name>